<proteinExistence type="predicted"/>
<dbReference type="SMART" id="SM00028">
    <property type="entry name" value="TPR"/>
    <property type="match status" value="9"/>
</dbReference>
<dbReference type="Proteomes" id="UP000270856">
    <property type="component" value="Unassembled WGS sequence"/>
</dbReference>
<feature type="repeat" description="TPR" evidence="1">
    <location>
        <begin position="122"/>
        <end position="155"/>
    </location>
</feature>
<dbReference type="InterPro" id="IPR011990">
    <property type="entry name" value="TPR-like_helical_dom_sf"/>
</dbReference>
<comment type="caution">
    <text evidence="2">The sequence shown here is derived from an EMBL/GenBank/DDBJ whole genome shotgun (WGS) entry which is preliminary data.</text>
</comment>
<dbReference type="EMBL" id="RPFJ01000007">
    <property type="protein sequence ID" value="RPD98248.1"/>
    <property type="molecule type" value="Genomic_DNA"/>
</dbReference>
<organism evidence="2 3">
    <name type="scientific">Aureibaculum marinum</name>
    <dbReference type="NCBI Taxonomy" id="2487930"/>
    <lineage>
        <taxon>Bacteria</taxon>
        <taxon>Pseudomonadati</taxon>
        <taxon>Bacteroidota</taxon>
        <taxon>Flavobacteriia</taxon>
        <taxon>Flavobacteriales</taxon>
        <taxon>Flavobacteriaceae</taxon>
        <taxon>Aureibaculum</taxon>
    </lineage>
</organism>
<dbReference type="PANTHER" id="PTHR12558:SF13">
    <property type="entry name" value="CELL DIVISION CYCLE PROTEIN 27 HOMOLOG"/>
    <property type="match status" value="1"/>
</dbReference>
<dbReference type="Pfam" id="PF13432">
    <property type="entry name" value="TPR_16"/>
    <property type="match status" value="1"/>
</dbReference>
<feature type="repeat" description="TPR" evidence="1">
    <location>
        <begin position="292"/>
        <end position="325"/>
    </location>
</feature>
<dbReference type="PANTHER" id="PTHR12558">
    <property type="entry name" value="CELL DIVISION CYCLE 16,23,27"/>
    <property type="match status" value="1"/>
</dbReference>
<reference evidence="2 3" key="1">
    <citation type="submission" date="2018-11" db="EMBL/GenBank/DDBJ databases">
        <title>Aureibaculum marinum gen. nov., sp. nov., a member of the family Flavobacteriaceae isolated from the Bohai Sea.</title>
        <authorList>
            <person name="Ji X."/>
        </authorList>
    </citation>
    <scope>NUCLEOTIDE SEQUENCE [LARGE SCALE GENOMIC DNA]</scope>
    <source>
        <strain evidence="2 3">BH-SD17</strain>
    </source>
</reference>
<dbReference type="SUPFAM" id="SSF48452">
    <property type="entry name" value="TPR-like"/>
    <property type="match status" value="3"/>
</dbReference>
<gene>
    <name evidence="2" type="ORF">EGM88_06865</name>
</gene>
<keyword evidence="1" id="KW-0802">TPR repeat</keyword>
<evidence type="ECO:0000256" key="1">
    <source>
        <dbReference type="PROSITE-ProRule" id="PRU00339"/>
    </source>
</evidence>
<feature type="repeat" description="TPR" evidence="1">
    <location>
        <begin position="190"/>
        <end position="223"/>
    </location>
</feature>
<keyword evidence="3" id="KW-1185">Reference proteome</keyword>
<dbReference type="Gene3D" id="1.25.40.10">
    <property type="entry name" value="Tetratricopeptide repeat domain"/>
    <property type="match status" value="3"/>
</dbReference>
<evidence type="ECO:0000313" key="2">
    <source>
        <dbReference type="EMBL" id="RPD98248.1"/>
    </source>
</evidence>
<dbReference type="InterPro" id="IPR019734">
    <property type="entry name" value="TPR_rpt"/>
</dbReference>
<dbReference type="PROSITE" id="PS50005">
    <property type="entry name" value="TPR"/>
    <property type="match status" value="4"/>
</dbReference>
<dbReference type="OrthoDB" id="9803982at2"/>
<sequence length="451" mass="52957">MPLSKFESMLKTNSVYFFDSTEFEEIIIHYMNVGKMSLAKKALDLGLRQHPDSVALKLAYVEVLLYEDKINKAEQLLMELEEIDPLNDQVFLHKASLLSKKDKHKEAIVALNQALLYTEDEGDVYSMIGMEYLYLEDFDTARLHFAKCLEVEFDDYSALYNVIYCFDMLDQHEEAIDYLVDYINKDPYSEIAWHQLGRQYFMINNFVEALKAFDYSILIDEYFIGAYLEKAKTLEELKRYEEAIANYQLTINLEDGSSFTYLRIANCYEKMGEVKKALKYYNITVKEDPLLDKGWLALTDLYIKNKNYQKALYFINKALLIDDSNSVYWLRYAEINLKLNFFEEAIRGFQKCLDLEDYALGIFIALTDVLHFIGEFKDAIDVLLKAREFYNDFAEIEYRLAGLYILSQQEVLGLELLEKALKLDYDYHYIIKELYPSVFELEDVKILVAIS</sequence>
<accession>A0A3N4NVA2</accession>
<dbReference type="Pfam" id="PF13181">
    <property type="entry name" value="TPR_8"/>
    <property type="match status" value="1"/>
</dbReference>
<dbReference type="Pfam" id="PF13174">
    <property type="entry name" value="TPR_6"/>
    <property type="match status" value="1"/>
</dbReference>
<evidence type="ECO:0000313" key="3">
    <source>
        <dbReference type="Proteomes" id="UP000270856"/>
    </source>
</evidence>
<protein>
    <submittedName>
        <fullName evidence="2">Uncharacterized protein</fullName>
    </submittedName>
</protein>
<feature type="repeat" description="TPR" evidence="1">
    <location>
        <begin position="258"/>
        <end position="291"/>
    </location>
</feature>
<dbReference type="AlphaFoldDB" id="A0A3N4NVA2"/>
<name>A0A3N4NVA2_9FLAO</name>